<comment type="caution">
    <text evidence="1">The sequence shown here is derived from an EMBL/GenBank/DDBJ whole genome shotgun (WGS) entry which is preliminary data.</text>
</comment>
<organism evidence="1 2">
    <name type="scientific">Candidatus Lloydbacteria bacterium RIFCSPHIGHO2_02_FULL_54_17</name>
    <dbReference type="NCBI Taxonomy" id="1798664"/>
    <lineage>
        <taxon>Bacteria</taxon>
        <taxon>Candidatus Lloydiibacteriota</taxon>
    </lineage>
</organism>
<gene>
    <name evidence="1" type="ORF">A3C93_04265</name>
</gene>
<dbReference type="STRING" id="1798664.A3C93_04265"/>
<dbReference type="Proteomes" id="UP000178636">
    <property type="component" value="Unassembled WGS sequence"/>
</dbReference>
<evidence type="ECO:0000313" key="2">
    <source>
        <dbReference type="Proteomes" id="UP000178636"/>
    </source>
</evidence>
<dbReference type="EMBL" id="MHLO01000039">
    <property type="protein sequence ID" value="OGZ11102.1"/>
    <property type="molecule type" value="Genomic_DNA"/>
</dbReference>
<evidence type="ECO:0000313" key="1">
    <source>
        <dbReference type="EMBL" id="OGZ11102.1"/>
    </source>
</evidence>
<name>A0A1G2DCG6_9BACT</name>
<reference evidence="1 2" key="1">
    <citation type="journal article" date="2016" name="Nat. Commun.">
        <title>Thousands of microbial genomes shed light on interconnected biogeochemical processes in an aquifer system.</title>
        <authorList>
            <person name="Anantharaman K."/>
            <person name="Brown C.T."/>
            <person name="Hug L.A."/>
            <person name="Sharon I."/>
            <person name="Castelle C.J."/>
            <person name="Probst A.J."/>
            <person name="Thomas B.C."/>
            <person name="Singh A."/>
            <person name="Wilkins M.J."/>
            <person name="Karaoz U."/>
            <person name="Brodie E.L."/>
            <person name="Williams K.H."/>
            <person name="Hubbard S.S."/>
            <person name="Banfield J.F."/>
        </authorList>
    </citation>
    <scope>NUCLEOTIDE SEQUENCE [LARGE SCALE GENOMIC DNA]</scope>
</reference>
<accession>A0A1G2DCG6</accession>
<dbReference type="AlphaFoldDB" id="A0A1G2DCG6"/>
<protein>
    <submittedName>
        <fullName evidence="1">Uncharacterized protein</fullName>
    </submittedName>
</protein>
<proteinExistence type="predicted"/>
<sequence>MAIPGKPTQDFMPIKDIKNGVLVLNSGDLRMLIMTSSLNFGLKSADEQAAIILQFQNFLNSLEFPIQIYIQSKRLDIRPYIKMLEDREKLQLIDAMKIQTHEYIGFIRDFTSRTNIMSKTFFIVIPYNKPKQVGKSGGQGLLGGIFLGKKGGAPKKQTEEETQNFEEARIQLEQRASIVEQGLARCDIRTTRIGTEEITELFYRKFNPGELEGAVAAP</sequence>